<dbReference type="Gene3D" id="1.10.760.10">
    <property type="entry name" value="Cytochrome c-like domain"/>
    <property type="match status" value="2"/>
</dbReference>
<dbReference type="InterPro" id="IPR009056">
    <property type="entry name" value="Cyt_c-like_dom"/>
</dbReference>
<keyword evidence="6" id="KW-0812">Transmembrane</keyword>
<dbReference type="GO" id="GO:0020037">
    <property type="term" value="F:heme binding"/>
    <property type="evidence" value="ECO:0007669"/>
    <property type="project" value="InterPro"/>
</dbReference>
<organism evidence="8 9">
    <name type="scientific">Candidatus Neomicrothrix subdominans</name>
    <dbReference type="NCBI Taxonomy" id="2954438"/>
    <lineage>
        <taxon>Bacteria</taxon>
        <taxon>Bacillati</taxon>
        <taxon>Actinomycetota</taxon>
        <taxon>Acidimicrobiia</taxon>
        <taxon>Acidimicrobiales</taxon>
        <taxon>Microthrixaceae</taxon>
        <taxon>Candidatus Neomicrothrix</taxon>
    </lineage>
</organism>
<name>A0A936TBI4_9ACTN</name>
<dbReference type="Pfam" id="PF13442">
    <property type="entry name" value="Cytochrome_CBB3"/>
    <property type="match status" value="1"/>
</dbReference>
<dbReference type="Proteomes" id="UP000727993">
    <property type="component" value="Unassembled WGS sequence"/>
</dbReference>
<evidence type="ECO:0000256" key="3">
    <source>
        <dbReference type="ARBA" id="ARBA00023004"/>
    </source>
</evidence>
<dbReference type="AlphaFoldDB" id="A0A936TBI4"/>
<keyword evidence="6" id="KW-1133">Transmembrane helix</keyword>
<comment type="caution">
    <text evidence="8">The sequence shown here is derived from an EMBL/GenBank/DDBJ whole genome shotgun (WGS) entry which is preliminary data.</text>
</comment>
<evidence type="ECO:0000256" key="6">
    <source>
        <dbReference type="SAM" id="Phobius"/>
    </source>
</evidence>
<evidence type="ECO:0000313" key="8">
    <source>
        <dbReference type="EMBL" id="MBK9295406.1"/>
    </source>
</evidence>
<feature type="transmembrane region" description="Helical" evidence="6">
    <location>
        <begin position="12"/>
        <end position="32"/>
    </location>
</feature>
<reference evidence="8 9" key="1">
    <citation type="submission" date="2020-10" db="EMBL/GenBank/DDBJ databases">
        <title>Connecting structure to function with the recovery of over 1000 high-quality activated sludge metagenome-assembled genomes encoding full-length rRNA genes using long-read sequencing.</title>
        <authorList>
            <person name="Singleton C.M."/>
            <person name="Petriglieri F."/>
            <person name="Kristensen J.M."/>
            <person name="Kirkegaard R.H."/>
            <person name="Michaelsen T.Y."/>
            <person name="Andersen M.H."/>
            <person name="Karst S.M."/>
            <person name="Dueholm M.S."/>
            <person name="Nielsen P.H."/>
            <person name="Albertsen M."/>
        </authorList>
    </citation>
    <scope>NUCLEOTIDE SEQUENCE [LARGE SCALE GENOMIC DNA]</scope>
    <source>
        <strain evidence="8">Lyne_18-Q3-R50-59_MAXAC.006</strain>
    </source>
</reference>
<evidence type="ECO:0000256" key="5">
    <source>
        <dbReference type="SAM" id="MobiDB-lite"/>
    </source>
</evidence>
<feature type="compositionally biased region" description="Low complexity" evidence="5">
    <location>
        <begin position="428"/>
        <end position="476"/>
    </location>
</feature>
<evidence type="ECO:0000259" key="7">
    <source>
        <dbReference type="PROSITE" id="PS51007"/>
    </source>
</evidence>
<gene>
    <name evidence="8" type="ORF">IPN02_00715</name>
</gene>
<feature type="region of interest" description="Disordered" evidence="5">
    <location>
        <begin position="420"/>
        <end position="482"/>
    </location>
</feature>
<accession>A0A936TBI4</accession>
<evidence type="ECO:0000256" key="1">
    <source>
        <dbReference type="ARBA" id="ARBA00022617"/>
    </source>
</evidence>
<dbReference type="EMBL" id="JADJZA010000001">
    <property type="protein sequence ID" value="MBK9295406.1"/>
    <property type="molecule type" value="Genomic_DNA"/>
</dbReference>
<feature type="domain" description="Cytochrome c" evidence="7">
    <location>
        <begin position="104"/>
        <end position="206"/>
    </location>
</feature>
<keyword evidence="6" id="KW-0472">Membrane</keyword>
<dbReference type="GO" id="GO:0009055">
    <property type="term" value="F:electron transfer activity"/>
    <property type="evidence" value="ECO:0007669"/>
    <property type="project" value="InterPro"/>
</dbReference>
<evidence type="ECO:0000256" key="4">
    <source>
        <dbReference type="PROSITE-ProRule" id="PRU00433"/>
    </source>
</evidence>
<dbReference type="SUPFAM" id="SSF46626">
    <property type="entry name" value="Cytochrome c"/>
    <property type="match status" value="2"/>
</dbReference>
<protein>
    <submittedName>
        <fullName evidence="8">C-type cytochrome</fullName>
    </submittedName>
</protein>
<feature type="domain" description="Cytochrome c" evidence="7">
    <location>
        <begin position="295"/>
        <end position="419"/>
    </location>
</feature>
<keyword evidence="2 4" id="KW-0479">Metal-binding</keyword>
<sequence length="482" mass="51376">MTMLLAQQTTQRSIGLLVLVVVALGGVAYLVIQARKGRQEIGSELELAANRKPYLDDDELETTKLDRSLMAAVGLLLLIAVALPLYWLAEPGRQAGAVKSFDEKFVEAGLEIYEQGAQCVNCHAAEGVGGVATFVITDEQGEFVDQVQWNAPALNTVLWRFSVDEVRYILNYGRPGTPMAAWGLPGGGPLTEQQIDQVIDYLWSVQLKPEEMTKEIDDAVSQIDKGLAQRMMDVRQVNEDKAAAFSEFSGTQKTVADLPLPVDPVQAKEAGAEAEDQGLAPDERKFAMSRLDEADELQLGEILFNLDAASGAYNCARCHVPGAAYGQGGETFDDLQYGAMGPRLQGIETRSTPNEHFEFIMSGSEDGVKYFSRSVGSGKMPGFGLNPNADAEGVPQLGTLGMYDPSQVWSVVTYERNLDRIPSANPDNAPQASSEAAPADAAPDPTVNPAVPAGGDAQGQADAAPTAAAPAGSVPTNPTEEG</sequence>
<dbReference type="PROSITE" id="PS51007">
    <property type="entry name" value="CYTC"/>
    <property type="match status" value="2"/>
</dbReference>
<keyword evidence="1 4" id="KW-0349">Heme</keyword>
<evidence type="ECO:0000313" key="9">
    <source>
        <dbReference type="Proteomes" id="UP000727993"/>
    </source>
</evidence>
<dbReference type="GO" id="GO:0046872">
    <property type="term" value="F:metal ion binding"/>
    <property type="evidence" value="ECO:0007669"/>
    <property type="project" value="UniProtKB-KW"/>
</dbReference>
<feature type="transmembrane region" description="Helical" evidence="6">
    <location>
        <begin position="69"/>
        <end position="89"/>
    </location>
</feature>
<dbReference type="InterPro" id="IPR036909">
    <property type="entry name" value="Cyt_c-like_dom_sf"/>
</dbReference>
<proteinExistence type="predicted"/>
<evidence type="ECO:0000256" key="2">
    <source>
        <dbReference type="ARBA" id="ARBA00022723"/>
    </source>
</evidence>
<keyword evidence="3 4" id="KW-0408">Iron</keyword>